<dbReference type="AlphaFoldDB" id="A0A836CKI8"/>
<dbReference type="InterPro" id="IPR019402">
    <property type="entry name" value="CWH43_N"/>
</dbReference>
<accession>A0A836CKI8</accession>
<dbReference type="Proteomes" id="UP000664859">
    <property type="component" value="Unassembled WGS sequence"/>
</dbReference>
<name>A0A836CKI8_9STRA</name>
<organism evidence="3 4">
    <name type="scientific">Tribonema minus</name>
    <dbReference type="NCBI Taxonomy" id="303371"/>
    <lineage>
        <taxon>Eukaryota</taxon>
        <taxon>Sar</taxon>
        <taxon>Stramenopiles</taxon>
        <taxon>Ochrophyta</taxon>
        <taxon>PX clade</taxon>
        <taxon>Xanthophyceae</taxon>
        <taxon>Tribonematales</taxon>
        <taxon>Tribonemataceae</taxon>
        <taxon>Tribonema</taxon>
    </lineage>
</organism>
<keyword evidence="1" id="KW-1133">Transmembrane helix</keyword>
<keyword evidence="1" id="KW-0472">Membrane</keyword>
<evidence type="ECO:0000256" key="1">
    <source>
        <dbReference type="SAM" id="Phobius"/>
    </source>
</evidence>
<sequence>MFHRMKNWLHEIRGLDLIPVSLWLDVLCTVACFFGAIAQPVLVIAAMFDTSHYPAIHQTAADTFFCLSTISLLSFMSFMRILSDLYPDNKHLALSGRIKAVVFVIFLLAFLVYIPIGIAITCPARLLGIKECEEVEHLSSNYCESYAHPDMDGYTILWTYKDCPVRFTMRTVAQFTCIFSLLAFSATFAFDLRPTLMYVNPEENTPPPPAERHQFLKSVAFMANP</sequence>
<feature type="transmembrane region" description="Helical" evidence="1">
    <location>
        <begin position="21"/>
        <end position="48"/>
    </location>
</feature>
<reference evidence="3" key="1">
    <citation type="submission" date="2021-02" db="EMBL/GenBank/DDBJ databases">
        <title>First Annotated Genome of the Yellow-green Alga Tribonema minus.</title>
        <authorList>
            <person name="Mahan K.M."/>
        </authorList>
    </citation>
    <scope>NUCLEOTIDE SEQUENCE</scope>
    <source>
        <strain evidence="3">UTEX B ZZ1240</strain>
    </source>
</reference>
<feature type="transmembrane region" description="Helical" evidence="1">
    <location>
        <begin position="60"/>
        <end position="79"/>
    </location>
</feature>
<feature type="transmembrane region" description="Helical" evidence="1">
    <location>
        <begin position="172"/>
        <end position="190"/>
    </location>
</feature>
<feature type="domain" description="CWH43-like N-terminal" evidence="2">
    <location>
        <begin position="21"/>
        <end position="194"/>
    </location>
</feature>
<feature type="transmembrane region" description="Helical" evidence="1">
    <location>
        <begin position="100"/>
        <end position="120"/>
    </location>
</feature>
<comment type="caution">
    <text evidence="3">The sequence shown here is derived from an EMBL/GenBank/DDBJ whole genome shotgun (WGS) entry which is preliminary data.</text>
</comment>
<evidence type="ECO:0000313" key="4">
    <source>
        <dbReference type="Proteomes" id="UP000664859"/>
    </source>
</evidence>
<keyword evidence="4" id="KW-1185">Reference proteome</keyword>
<keyword evidence="1" id="KW-0812">Transmembrane</keyword>
<gene>
    <name evidence="3" type="ORF">JKP88DRAFT_300166</name>
</gene>
<dbReference type="Pfam" id="PF10277">
    <property type="entry name" value="Frag1"/>
    <property type="match status" value="1"/>
</dbReference>
<evidence type="ECO:0000259" key="2">
    <source>
        <dbReference type="Pfam" id="PF10277"/>
    </source>
</evidence>
<evidence type="ECO:0000313" key="3">
    <source>
        <dbReference type="EMBL" id="KAG5189985.1"/>
    </source>
</evidence>
<dbReference type="EMBL" id="JAFCMP010000041">
    <property type="protein sequence ID" value="KAG5189985.1"/>
    <property type="molecule type" value="Genomic_DNA"/>
</dbReference>
<proteinExistence type="predicted"/>
<protein>
    <recommendedName>
        <fullName evidence="2">CWH43-like N-terminal domain-containing protein</fullName>
    </recommendedName>
</protein>